<name>A0A0S3R129_PHAAN</name>
<dbReference type="PANTHER" id="PTHR22536">
    <property type="entry name" value="LUNG CANCER METASTASIS-RELATED LCMR1 PROTEIN"/>
    <property type="match status" value="1"/>
</dbReference>
<evidence type="ECO:0000256" key="1">
    <source>
        <dbReference type="ARBA" id="ARBA00004123"/>
    </source>
</evidence>
<evidence type="ECO:0000313" key="6">
    <source>
        <dbReference type="EMBL" id="BAT74314.1"/>
    </source>
</evidence>
<evidence type="ECO:0000313" key="7">
    <source>
        <dbReference type="Proteomes" id="UP000291084"/>
    </source>
</evidence>
<evidence type="ECO:0000256" key="4">
    <source>
        <dbReference type="ARBA" id="ARBA00023242"/>
    </source>
</evidence>
<evidence type="ECO:0000256" key="2">
    <source>
        <dbReference type="ARBA" id="ARBA00023015"/>
    </source>
</evidence>
<dbReference type="OrthoDB" id="1920814at2759"/>
<sequence length="205" mass="23748">MDIADKSYGRGNRELGGTCDLINQYRLWPYYEFFCKKPLPVSISETHYLHNVVGDTKVRKGEGMELDQLCQNPEPSEKKTSLCPFDLDVLSEAFHMREMSPFHLSSGLLNAVLKSENQSRDHEKKKKKVKDKGEKYKKQKHRLHRVNNGSCIENIRVKSHDPHPLQVKNQQNKVCSLCIVSNVKFHANFIIYINFTTLFICHSKV</sequence>
<accession>A0A0S3R129</accession>
<dbReference type="InterPro" id="IPR019403">
    <property type="entry name" value="Mediator_Med19_met"/>
</dbReference>
<keyword evidence="2" id="KW-0805">Transcription regulation</keyword>
<dbReference type="GO" id="GO:0003712">
    <property type="term" value="F:transcription coregulator activity"/>
    <property type="evidence" value="ECO:0007669"/>
    <property type="project" value="InterPro"/>
</dbReference>
<comment type="subcellular location">
    <subcellularLocation>
        <location evidence="1">Nucleus</location>
    </subcellularLocation>
</comment>
<evidence type="ECO:0008006" key="8">
    <source>
        <dbReference type="Google" id="ProtNLM"/>
    </source>
</evidence>
<dbReference type="PANTHER" id="PTHR22536:SF3">
    <property type="entry name" value="MEDIATOR OF RNA POLYMERASE II TRANSCRIPTION SUBUNIT 19B"/>
    <property type="match status" value="1"/>
</dbReference>
<dbReference type="AlphaFoldDB" id="A0A0S3R129"/>
<keyword evidence="4" id="KW-0539">Nucleus</keyword>
<dbReference type="Proteomes" id="UP000291084">
    <property type="component" value="Chromosome 1"/>
</dbReference>
<evidence type="ECO:0000256" key="3">
    <source>
        <dbReference type="ARBA" id="ARBA00023163"/>
    </source>
</evidence>
<evidence type="ECO:0000256" key="5">
    <source>
        <dbReference type="SAM" id="MobiDB-lite"/>
    </source>
</evidence>
<dbReference type="GO" id="GO:0016592">
    <property type="term" value="C:mediator complex"/>
    <property type="evidence" value="ECO:0007669"/>
    <property type="project" value="InterPro"/>
</dbReference>
<feature type="region of interest" description="Disordered" evidence="5">
    <location>
        <begin position="115"/>
        <end position="139"/>
    </location>
</feature>
<keyword evidence="3" id="KW-0804">Transcription</keyword>
<dbReference type="EMBL" id="AP015034">
    <property type="protein sequence ID" value="BAT74314.1"/>
    <property type="molecule type" value="Genomic_DNA"/>
</dbReference>
<organism evidence="6 7">
    <name type="scientific">Vigna angularis var. angularis</name>
    <dbReference type="NCBI Taxonomy" id="157739"/>
    <lineage>
        <taxon>Eukaryota</taxon>
        <taxon>Viridiplantae</taxon>
        <taxon>Streptophyta</taxon>
        <taxon>Embryophyta</taxon>
        <taxon>Tracheophyta</taxon>
        <taxon>Spermatophyta</taxon>
        <taxon>Magnoliopsida</taxon>
        <taxon>eudicotyledons</taxon>
        <taxon>Gunneridae</taxon>
        <taxon>Pentapetalae</taxon>
        <taxon>rosids</taxon>
        <taxon>fabids</taxon>
        <taxon>Fabales</taxon>
        <taxon>Fabaceae</taxon>
        <taxon>Papilionoideae</taxon>
        <taxon>50 kb inversion clade</taxon>
        <taxon>NPAAA clade</taxon>
        <taxon>indigoferoid/millettioid clade</taxon>
        <taxon>Phaseoleae</taxon>
        <taxon>Vigna</taxon>
    </lineage>
</organism>
<protein>
    <recommendedName>
        <fullName evidence="8">Mediator of RNA polymerase II transcription subunit 19b</fullName>
    </recommendedName>
</protein>
<proteinExistence type="predicted"/>
<reference evidence="6 7" key="1">
    <citation type="journal article" date="2015" name="Sci. Rep.">
        <title>The power of single molecule real-time sequencing technology in the de novo assembly of a eukaryotic genome.</title>
        <authorList>
            <person name="Sakai H."/>
            <person name="Naito K."/>
            <person name="Ogiso-Tanaka E."/>
            <person name="Takahashi Y."/>
            <person name="Iseki K."/>
            <person name="Muto C."/>
            <person name="Satou K."/>
            <person name="Teruya K."/>
            <person name="Shiroma A."/>
            <person name="Shimoji M."/>
            <person name="Hirano T."/>
            <person name="Itoh T."/>
            <person name="Kaga A."/>
            <person name="Tomooka N."/>
        </authorList>
    </citation>
    <scope>NUCLEOTIDE SEQUENCE [LARGE SCALE GENOMIC DNA]</scope>
    <source>
        <strain evidence="7">cv. Shumari</strain>
    </source>
</reference>
<dbReference type="GO" id="GO:0045944">
    <property type="term" value="P:positive regulation of transcription by RNA polymerase II"/>
    <property type="evidence" value="ECO:0007669"/>
    <property type="project" value="TreeGrafter"/>
</dbReference>
<gene>
    <name evidence="6" type="primary">Vigan.01G196000</name>
    <name evidence="6" type="ORF">VIGAN_01196000</name>
</gene>
<keyword evidence="7" id="KW-1185">Reference proteome</keyword>